<evidence type="ECO:0000256" key="1">
    <source>
        <dbReference type="SAM" id="Phobius"/>
    </source>
</evidence>
<dbReference type="EMBL" id="AABL01000426">
    <property type="protein sequence ID" value="EAA20932.1"/>
    <property type="molecule type" value="Genomic_DNA"/>
</dbReference>
<reference evidence="2 3" key="1">
    <citation type="journal article" date="2002" name="Nature">
        <title>Genome sequence and comparative analysis of the model rodent malaria parasite Plasmodium yoelii yoelii.</title>
        <authorList>
            <person name="Carlton J.M."/>
            <person name="Angiuoli S.V."/>
            <person name="Suh B.B."/>
            <person name="Kooij T.W."/>
            <person name="Pertea M."/>
            <person name="Silva J.C."/>
            <person name="Ermolaeva M.D."/>
            <person name="Allen J.E."/>
            <person name="Selengut J.D."/>
            <person name="Koo H.L."/>
            <person name="Peterson J.D."/>
            <person name="Pop M."/>
            <person name="Kosack D.S."/>
            <person name="Shumway M.F."/>
            <person name="Bidwell S.L."/>
            <person name="Shallom S.J."/>
            <person name="van Aken S.E."/>
            <person name="Riedmuller S.B."/>
            <person name="Feldblyum T.V."/>
            <person name="Cho J.K."/>
            <person name="Quackenbush J."/>
            <person name="Sedegah M."/>
            <person name="Shoaibi A."/>
            <person name="Cummings L.M."/>
            <person name="Florens L."/>
            <person name="Yates J.R."/>
            <person name="Raine J.D."/>
            <person name="Sinden R.E."/>
            <person name="Harris M.A."/>
            <person name="Cunningham D.A."/>
            <person name="Preiser P.R."/>
            <person name="Bergman L.W."/>
            <person name="Vaidya A.B."/>
            <person name="van Lin L.H."/>
            <person name="Janse C.J."/>
            <person name="Waters A.P."/>
            <person name="Smith H.O."/>
            <person name="White O.R."/>
            <person name="Salzberg S.L."/>
            <person name="Venter J.C."/>
            <person name="Fraser C.M."/>
            <person name="Hoffman S.L."/>
            <person name="Gardner M.J."/>
            <person name="Carucci D.J."/>
        </authorList>
    </citation>
    <scope>NUCLEOTIDE SEQUENCE [LARGE SCALE GENOMIC DNA]</scope>
    <source>
        <strain evidence="2 3">17XNL</strain>
    </source>
</reference>
<proteinExistence type="predicted"/>
<sequence>MRKYAGDRFIQEYDNLMAEELDADTPCNTEAECKKLENMMNICTYVRSGADFAYDIFLVTTHVVTVMMAVLCACIFIGPVHVCALKNFPVIIHINI</sequence>
<dbReference type="PaxDb" id="73239-Q7RP74"/>
<evidence type="ECO:0000313" key="2">
    <source>
        <dbReference type="EMBL" id="EAA20932.1"/>
    </source>
</evidence>
<evidence type="ECO:0000313" key="3">
    <source>
        <dbReference type="Proteomes" id="UP000008553"/>
    </source>
</evidence>
<dbReference type="AlphaFoldDB" id="Q7RP74"/>
<keyword evidence="1" id="KW-1133">Transmembrane helix</keyword>
<accession>Q7RP74</accession>
<name>Q7RP74_PLAYO</name>
<dbReference type="InParanoid" id="Q7RP74"/>
<dbReference type="Proteomes" id="UP000008553">
    <property type="component" value="Unassembled WGS sequence"/>
</dbReference>
<dbReference type="STRING" id="73239.Q7RP74"/>
<keyword evidence="3" id="KW-1185">Reference proteome</keyword>
<keyword evidence="1" id="KW-0472">Membrane</keyword>
<gene>
    <name evidence="2" type="ORF">PY01585</name>
</gene>
<organism evidence="2 3">
    <name type="scientific">Plasmodium yoelii yoelii</name>
    <dbReference type="NCBI Taxonomy" id="73239"/>
    <lineage>
        <taxon>Eukaryota</taxon>
        <taxon>Sar</taxon>
        <taxon>Alveolata</taxon>
        <taxon>Apicomplexa</taxon>
        <taxon>Aconoidasida</taxon>
        <taxon>Haemosporida</taxon>
        <taxon>Plasmodiidae</taxon>
        <taxon>Plasmodium</taxon>
        <taxon>Plasmodium (Vinckeia)</taxon>
    </lineage>
</organism>
<protein>
    <submittedName>
        <fullName evidence="2">Uncharacterized protein</fullName>
    </submittedName>
</protein>
<comment type="caution">
    <text evidence="2">The sequence shown here is derived from an EMBL/GenBank/DDBJ whole genome shotgun (WGS) entry which is preliminary data.</text>
</comment>
<feature type="transmembrane region" description="Helical" evidence="1">
    <location>
        <begin position="56"/>
        <end position="78"/>
    </location>
</feature>
<keyword evidence="1" id="KW-0812">Transmembrane</keyword>